<keyword evidence="2" id="KW-0812">Transmembrane</keyword>
<feature type="region of interest" description="Disordered" evidence="1">
    <location>
        <begin position="46"/>
        <end position="100"/>
    </location>
</feature>
<feature type="transmembrane region" description="Helical" evidence="2">
    <location>
        <begin position="345"/>
        <end position="364"/>
    </location>
</feature>
<evidence type="ECO:0000313" key="4">
    <source>
        <dbReference type="Proteomes" id="UP000054314"/>
    </source>
</evidence>
<comment type="caution">
    <text evidence="3">The sequence shown here is derived from an EMBL/GenBank/DDBJ whole genome shotgun (WGS) entry which is preliminary data.</text>
</comment>
<evidence type="ECO:0000256" key="1">
    <source>
        <dbReference type="SAM" id="MobiDB-lite"/>
    </source>
</evidence>
<dbReference type="RefSeq" id="WP_052105047.1">
    <property type="nucleotide sequence ID" value="NZ_AXCZ01000033.1"/>
</dbReference>
<organism evidence="3 4">
    <name type="scientific">Cellulomonas bogoriensis 69B4 = DSM 16987</name>
    <dbReference type="NCBI Taxonomy" id="1386082"/>
    <lineage>
        <taxon>Bacteria</taxon>
        <taxon>Bacillati</taxon>
        <taxon>Actinomycetota</taxon>
        <taxon>Actinomycetes</taxon>
        <taxon>Micrococcales</taxon>
        <taxon>Cellulomonadaceae</taxon>
        <taxon>Cellulomonas</taxon>
    </lineage>
</organism>
<protein>
    <recommendedName>
        <fullName evidence="5">DUF916 domain-containing protein</fullName>
    </recommendedName>
</protein>
<reference evidence="3 4" key="1">
    <citation type="submission" date="2013-08" db="EMBL/GenBank/DDBJ databases">
        <title>Genome sequencing of Cellulomonas bogoriensis 69B4.</title>
        <authorList>
            <person name="Chen F."/>
            <person name="Li Y."/>
            <person name="Wang G."/>
        </authorList>
    </citation>
    <scope>NUCLEOTIDE SEQUENCE [LARGE SCALE GENOMIC DNA]</scope>
    <source>
        <strain evidence="3 4">69B4</strain>
    </source>
</reference>
<dbReference type="EMBL" id="AXCZ01000033">
    <property type="protein sequence ID" value="KGM13604.1"/>
    <property type="molecule type" value="Genomic_DNA"/>
</dbReference>
<name>A0A0A0C2L0_9CELL</name>
<keyword evidence="4" id="KW-1185">Reference proteome</keyword>
<gene>
    <name evidence="3" type="ORF">N869_10010</name>
</gene>
<feature type="compositionally biased region" description="Low complexity" evidence="1">
    <location>
        <begin position="46"/>
        <end position="58"/>
    </location>
</feature>
<dbReference type="OrthoDB" id="4336304at2"/>
<evidence type="ECO:0000313" key="3">
    <source>
        <dbReference type="EMBL" id="KGM13604.1"/>
    </source>
</evidence>
<accession>A0A0A0C2L0</accession>
<dbReference type="Proteomes" id="UP000054314">
    <property type="component" value="Unassembled WGS sequence"/>
</dbReference>
<dbReference type="AlphaFoldDB" id="A0A0A0C2L0"/>
<evidence type="ECO:0000256" key="2">
    <source>
        <dbReference type="SAM" id="Phobius"/>
    </source>
</evidence>
<proteinExistence type="predicted"/>
<evidence type="ECO:0008006" key="5">
    <source>
        <dbReference type="Google" id="ProtNLM"/>
    </source>
</evidence>
<keyword evidence="2" id="KW-1133">Transmembrane helix</keyword>
<sequence>MHLPHLTVPLLSITAALALGGLVPGALVTAGAAPAATVPSAAVPLVADPDLPDPSQLPDPEPDDVLDVDRGGVTTPGAQTTTWSLVPADEDGPDDRTSLRHELDPGQEVTDHVALTNYTDQAVTFALAAGDGLITDTGDFDLPPTATAPTAAGAWVEVTDAVEVPALETVVVPVTVTVPQDARPGDHPAGVVASVTTTTEGEDGGQVALDSRVGVRLHLRVTGDLTAALTVQDATARYAPSWNPFAPGQVEITYVLANTGDVRLGATPALTVDPWLGAPAVVDGVPVREVLPGGQVATSVVVDGVWPVGFADVHLTAVPAVVGADEVPGALTEAAASLTVRALPVPHLLLLATLVAAVVVVRVLRRRSAARLVAATEHGRLKALAAT</sequence>
<keyword evidence="2" id="KW-0472">Membrane</keyword>